<dbReference type="EMBL" id="GBXM01001875">
    <property type="protein sequence ID" value="JAI06703.1"/>
    <property type="molecule type" value="Transcribed_RNA"/>
</dbReference>
<accession>A0A0E9XVD2</accession>
<evidence type="ECO:0000313" key="1">
    <source>
        <dbReference type="EMBL" id="JAI06703.1"/>
    </source>
</evidence>
<sequence>MHILLLIVQGSCMLHDKISNILMITRNISQITIIQGEC</sequence>
<name>A0A0E9XVD2_ANGAN</name>
<reference evidence="1" key="1">
    <citation type="submission" date="2014-11" db="EMBL/GenBank/DDBJ databases">
        <authorList>
            <person name="Amaro Gonzalez C."/>
        </authorList>
    </citation>
    <scope>NUCLEOTIDE SEQUENCE</scope>
</reference>
<dbReference type="AlphaFoldDB" id="A0A0E9XVD2"/>
<reference evidence="1" key="2">
    <citation type="journal article" date="2015" name="Fish Shellfish Immunol.">
        <title>Early steps in the European eel (Anguilla anguilla)-Vibrio vulnificus interaction in the gills: Role of the RtxA13 toxin.</title>
        <authorList>
            <person name="Callol A."/>
            <person name="Pajuelo D."/>
            <person name="Ebbesson L."/>
            <person name="Teles M."/>
            <person name="MacKenzie S."/>
            <person name="Amaro C."/>
        </authorList>
    </citation>
    <scope>NUCLEOTIDE SEQUENCE</scope>
</reference>
<organism evidence="1">
    <name type="scientific">Anguilla anguilla</name>
    <name type="common">European freshwater eel</name>
    <name type="synonym">Muraena anguilla</name>
    <dbReference type="NCBI Taxonomy" id="7936"/>
    <lineage>
        <taxon>Eukaryota</taxon>
        <taxon>Metazoa</taxon>
        <taxon>Chordata</taxon>
        <taxon>Craniata</taxon>
        <taxon>Vertebrata</taxon>
        <taxon>Euteleostomi</taxon>
        <taxon>Actinopterygii</taxon>
        <taxon>Neopterygii</taxon>
        <taxon>Teleostei</taxon>
        <taxon>Anguilliformes</taxon>
        <taxon>Anguillidae</taxon>
        <taxon>Anguilla</taxon>
    </lineage>
</organism>
<protein>
    <submittedName>
        <fullName evidence="1">Uncharacterized protein</fullName>
    </submittedName>
</protein>
<proteinExistence type="predicted"/>